<evidence type="ECO:0008006" key="4">
    <source>
        <dbReference type="Google" id="ProtNLM"/>
    </source>
</evidence>
<dbReference type="RefSeq" id="WP_184460959.1">
    <property type="nucleotide sequence ID" value="NZ_JACHHW010000001.1"/>
</dbReference>
<protein>
    <recommendedName>
        <fullName evidence="4">DUF4345 domain-containing protein</fullName>
    </recommendedName>
</protein>
<reference evidence="2 3" key="1">
    <citation type="submission" date="2020-08" db="EMBL/GenBank/DDBJ databases">
        <title>Genomic Encyclopedia of Type Strains, Phase IV (KMG-IV): sequencing the most valuable type-strain genomes for metagenomic binning, comparative biology and taxonomic classification.</title>
        <authorList>
            <person name="Goeker M."/>
        </authorList>
    </citation>
    <scope>NUCLEOTIDE SEQUENCE [LARGE SCALE GENOMIC DNA]</scope>
    <source>
        <strain evidence="2 3">DSM 25701</strain>
    </source>
</reference>
<evidence type="ECO:0000256" key="1">
    <source>
        <dbReference type="SAM" id="Phobius"/>
    </source>
</evidence>
<feature type="transmembrane region" description="Helical" evidence="1">
    <location>
        <begin position="104"/>
        <end position="123"/>
    </location>
</feature>
<proteinExistence type="predicted"/>
<feature type="transmembrane region" description="Helical" evidence="1">
    <location>
        <begin position="12"/>
        <end position="30"/>
    </location>
</feature>
<gene>
    <name evidence="2" type="ORF">HNQ57_000426</name>
</gene>
<comment type="caution">
    <text evidence="2">The sequence shown here is derived from an EMBL/GenBank/DDBJ whole genome shotgun (WGS) entry which is preliminary data.</text>
</comment>
<keyword evidence="1" id="KW-0812">Transmembrane</keyword>
<name>A0A840R0D6_9GAMM</name>
<accession>A0A840R0D6</accession>
<organism evidence="2 3">
    <name type="scientific">Zhongshania antarctica</name>
    <dbReference type="NCBI Taxonomy" id="641702"/>
    <lineage>
        <taxon>Bacteria</taxon>
        <taxon>Pseudomonadati</taxon>
        <taxon>Pseudomonadota</taxon>
        <taxon>Gammaproteobacteria</taxon>
        <taxon>Cellvibrionales</taxon>
        <taxon>Spongiibacteraceae</taxon>
        <taxon>Zhongshania</taxon>
    </lineage>
</organism>
<evidence type="ECO:0000313" key="2">
    <source>
        <dbReference type="EMBL" id="MBB5186167.1"/>
    </source>
</evidence>
<dbReference type="EMBL" id="JACHHW010000001">
    <property type="protein sequence ID" value="MBB5186167.1"/>
    <property type="molecule type" value="Genomic_DNA"/>
</dbReference>
<keyword evidence="3" id="KW-1185">Reference proteome</keyword>
<dbReference type="Proteomes" id="UP000536640">
    <property type="component" value="Unassembled WGS sequence"/>
</dbReference>
<keyword evidence="1" id="KW-1133">Transmembrane helix</keyword>
<feature type="transmembrane region" description="Helical" evidence="1">
    <location>
        <begin position="50"/>
        <end position="71"/>
    </location>
</feature>
<keyword evidence="1" id="KW-0472">Membrane</keyword>
<evidence type="ECO:0000313" key="3">
    <source>
        <dbReference type="Proteomes" id="UP000536640"/>
    </source>
</evidence>
<sequence length="144" mass="15214">MKNTLGSKILRAIVCIPAIIFIVTGLQFLLDPAAAVKQFGMPLLDGVGRSSQIGDMAGFFLTCGLCVLIAVSTGKRVWFYPAAMLTSITAMGRILAWLLHDAALAINLIVPEIIFTTLFLFAASRLSAPGAPSNVVSQATSDSE</sequence>
<feature type="transmembrane region" description="Helical" evidence="1">
    <location>
        <begin position="78"/>
        <end position="98"/>
    </location>
</feature>
<dbReference type="AlphaFoldDB" id="A0A840R0D6"/>